<dbReference type="AlphaFoldDB" id="A0A644VEU9"/>
<name>A0A644VEU9_9ZZZZ</name>
<evidence type="ECO:0000313" key="2">
    <source>
        <dbReference type="EMBL" id="MPL89866.1"/>
    </source>
</evidence>
<sequence>MRAVLGHHRIPFGEAHLHLQLRARFGQIGADIAHADRLAEGHRITARGQAPDLLAVEQERLLAPGIGILRPVDQQRHAFRADAGFEHRRLAAELLLEIDEAVEPRLERRRVAAKLGAEGAIALFLAQPVLRPRADKLQPVLLARLEQQVPQVAAHLDRVVEFPAELTGIGHAHRAHRAHAELDVAPAEPGEALVRQHRLRHRILHHLVQDRPRIRAGDREDAPLRGDVVDVEVTAAGRDEVLGRFHQEVGVIGGPRARRDEVVFVLGQPHDGVFGAGGAGLGQRIGQVDAADLRQLVAGEGVEEGGGARAAHEVLGEGGGVDQAGGLAQRRGLGPGILPPAATTEAATVMVEACRRVERAIVVRPFPAVHLAELGAKRLLRVIVRRGAQRPAGLALLVGVVQDEDVLIALLVLARGIFGGHPAAVALRVEARHVDLGLALGHQLGQVMAGAARGGDAEAEALGQPHVAQPRRRADQRVAVGGVADRAVEVVLEPHRLGGRQTVDEGHVFVLDPLEVELEQVGAEAVRHVIEEARGGVALVGAEDPAAAFLAHIPQRVGIAQHRVFGVARGAPGDQRRVGLGHDILVLDRNRRDLDAQKPCGALRVVAGRSHHMLGPHLDEFARADQHAALLDHLLERDDPFVAGPEIAVHLQLAVDLDAALARALGHRLGHVGGVDVAVLRMEKRAHEVVAAHQRPALLHLLRAEELVIDPRGLGHRGVEHVFVHARLGLRHAQVADDGKARVQPGFRLERLIEVDRVLVDMGGGVAHVEERQQAGGVPGRARGELVAFDKHRLPAGLRQMIGNRHANGATADDQSFDMGFHGRFLRGPALSSDSLTLARGVPPDACGRKATCATDAAAPSRPDGRNEEGPELRPGPSCVSDHARHHQIRRPVPVGKGLDVDDHLLAHLGAALDRGRAHMRQQHHVRQVAQLGVELGAIFEHVEPGAGNLARPQPADERILVDHLAARGVHHHRRRFQHLQPARVQQVEGRRRVRAVDRDHIHPRHHLIEAFPPGRLERRLDLGAQPAAVVVVDLHAEGAGALRHGLTDPPHAEDAKPLAPDPAAEEGIRSPALPARGLHRLEALGQAPGDREDQRHHHIGGVLGHHARGVRDEDAALTRRAHVDMIDTGAVIGDQLQLLAGAGAGQHVGVDRVAEGRDEDIGAHHRRDQLLAGHRGVALAQLDVEQLLHPGLDDLGQPSRHDNSQSRCGHDWTLLSSKRLCLGAKWPSTGQGTRPRESRYGIKVDVSAILLRGRCVRTDAAGRPGWAGRCGQARAR</sequence>
<protein>
    <submittedName>
        <fullName evidence="2">Uncharacterized protein</fullName>
    </submittedName>
</protein>
<feature type="region of interest" description="Disordered" evidence="1">
    <location>
        <begin position="1043"/>
        <end position="1075"/>
    </location>
</feature>
<comment type="caution">
    <text evidence="2">The sequence shown here is derived from an EMBL/GenBank/DDBJ whole genome shotgun (WGS) entry which is preliminary data.</text>
</comment>
<reference evidence="2" key="1">
    <citation type="submission" date="2019-08" db="EMBL/GenBank/DDBJ databases">
        <authorList>
            <person name="Kucharzyk K."/>
            <person name="Murdoch R.W."/>
            <person name="Higgins S."/>
            <person name="Loffler F."/>
        </authorList>
    </citation>
    <scope>NUCLEOTIDE SEQUENCE</scope>
</reference>
<feature type="compositionally biased region" description="Basic and acidic residues" evidence="1">
    <location>
        <begin position="863"/>
        <end position="872"/>
    </location>
</feature>
<organism evidence="2">
    <name type="scientific">bioreactor metagenome</name>
    <dbReference type="NCBI Taxonomy" id="1076179"/>
    <lineage>
        <taxon>unclassified sequences</taxon>
        <taxon>metagenomes</taxon>
        <taxon>ecological metagenomes</taxon>
    </lineage>
</organism>
<feature type="region of interest" description="Disordered" evidence="1">
    <location>
        <begin position="852"/>
        <end position="887"/>
    </location>
</feature>
<evidence type="ECO:0000256" key="1">
    <source>
        <dbReference type="SAM" id="MobiDB-lite"/>
    </source>
</evidence>
<dbReference type="EMBL" id="VSSQ01000289">
    <property type="protein sequence ID" value="MPL89866.1"/>
    <property type="molecule type" value="Genomic_DNA"/>
</dbReference>
<gene>
    <name evidence="2" type="ORF">SDC9_35908</name>
</gene>
<accession>A0A644VEU9</accession>
<proteinExistence type="predicted"/>